<dbReference type="Proteomes" id="UP000258309">
    <property type="component" value="Unassembled WGS sequence"/>
</dbReference>
<organism evidence="2 3">
    <name type="scientific">Scytalidium lignicola</name>
    <name type="common">Hyphomycete</name>
    <dbReference type="NCBI Taxonomy" id="5539"/>
    <lineage>
        <taxon>Eukaryota</taxon>
        <taxon>Fungi</taxon>
        <taxon>Dikarya</taxon>
        <taxon>Ascomycota</taxon>
        <taxon>Pezizomycotina</taxon>
        <taxon>Leotiomycetes</taxon>
        <taxon>Leotiomycetes incertae sedis</taxon>
        <taxon>Scytalidium</taxon>
    </lineage>
</organism>
<feature type="non-terminal residue" evidence="2">
    <location>
        <position position="1"/>
    </location>
</feature>
<dbReference type="GO" id="GO:0005783">
    <property type="term" value="C:endoplasmic reticulum"/>
    <property type="evidence" value="ECO:0007669"/>
    <property type="project" value="TreeGrafter"/>
</dbReference>
<reference evidence="2 3" key="1">
    <citation type="submission" date="2018-05" db="EMBL/GenBank/DDBJ databases">
        <title>Draft genome sequence of Scytalidium lignicola DSM 105466, a ubiquitous saprotrophic fungus.</title>
        <authorList>
            <person name="Buettner E."/>
            <person name="Gebauer A.M."/>
            <person name="Hofrichter M."/>
            <person name="Liers C."/>
            <person name="Kellner H."/>
        </authorList>
    </citation>
    <scope>NUCLEOTIDE SEQUENCE [LARGE SCALE GENOMIC DNA]</scope>
    <source>
        <strain evidence="2 3">DSM 105466</strain>
    </source>
</reference>
<feature type="domain" description="AB hydrolase-1" evidence="1">
    <location>
        <begin position="45"/>
        <end position="313"/>
    </location>
</feature>
<dbReference type="Pfam" id="PF12697">
    <property type="entry name" value="Abhydrolase_6"/>
    <property type="match status" value="1"/>
</dbReference>
<gene>
    <name evidence="2" type="ORF">B7463_g9851</name>
</gene>
<evidence type="ECO:0000259" key="1">
    <source>
        <dbReference type="Pfam" id="PF12697"/>
    </source>
</evidence>
<dbReference type="PANTHER" id="PTHR43139:SF52">
    <property type="entry name" value="SI:DKEY-122A22.2"/>
    <property type="match status" value="1"/>
</dbReference>
<feature type="non-terminal residue" evidence="2">
    <location>
        <position position="330"/>
    </location>
</feature>
<dbReference type="OrthoDB" id="294702at2759"/>
<dbReference type="InterPro" id="IPR052370">
    <property type="entry name" value="Meta-cleavage_hydrolase"/>
</dbReference>
<evidence type="ECO:0000313" key="3">
    <source>
        <dbReference type="Proteomes" id="UP000258309"/>
    </source>
</evidence>
<dbReference type="PANTHER" id="PTHR43139">
    <property type="entry name" value="SI:DKEY-122A22.2"/>
    <property type="match status" value="1"/>
</dbReference>
<dbReference type="SUPFAM" id="SSF53474">
    <property type="entry name" value="alpha/beta-Hydrolases"/>
    <property type="match status" value="1"/>
</dbReference>
<dbReference type="InterPro" id="IPR029058">
    <property type="entry name" value="AB_hydrolase_fold"/>
</dbReference>
<accession>A0A3E2GZD7</accession>
<dbReference type="AlphaFoldDB" id="A0A3E2GZD7"/>
<evidence type="ECO:0000313" key="2">
    <source>
        <dbReference type="EMBL" id="RFU26489.1"/>
    </source>
</evidence>
<comment type="caution">
    <text evidence="2">The sequence shown here is derived from an EMBL/GenBank/DDBJ whole genome shotgun (WGS) entry which is preliminary data.</text>
</comment>
<dbReference type="STRING" id="5539.A0A3E2GZD7"/>
<proteinExistence type="predicted"/>
<protein>
    <recommendedName>
        <fullName evidence="1">AB hydrolase-1 domain-containing protein</fullName>
    </recommendedName>
</protein>
<dbReference type="Gene3D" id="3.40.50.1820">
    <property type="entry name" value="alpha/beta hydrolase"/>
    <property type="match status" value="1"/>
</dbReference>
<keyword evidence="3" id="KW-1185">Reference proteome</keyword>
<sequence>MASTGSEIDWNTVPSASSLVSIGTHSLHLYISGPPRQDPREPLIIVFSGAGDISSSWIPLSRLIAPSFRILLYDRSGLGRSPPRPKSIPTPLHMAVTAAEELHTALDASRLGPPYVLCAHSYGAIIAREFLQLWPNELVGMALVEGATERQCQFFRVPDPNIQAVMGDLNFARVTGLREAAGQWMTREEWRERAILIARGVEAAREESNAFVEVCETLGVKKQMQKTTLCEKPLSVIRSCGRGDFEVIYDAGVQAGNGSLEQRKAFKELLEKWDVVDKDLKEEQLKLSRKSRLVFLPDCGHNVQLLRPDVVASEIRWVMDSIQKSGIASL</sequence>
<dbReference type="OMA" id="REAVCWV"/>
<dbReference type="InterPro" id="IPR000073">
    <property type="entry name" value="AB_hydrolase_1"/>
</dbReference>
<name>A0A3E2GZD7_SCYLI</name>
<dbReference type="EMBL" id="NCSJ02000259">
    <property type="protein sequence ID" value="RFU26489.1"/>
    <property type="molecule type" value="Genomic_DNA"/>
</dbReference>